<comment type="caution">
    <text evidence="1">The sequence shown here is derived from an EMBL/GenBank/DDBJ whole genome shotgun (WGS) entry which is preliminary data.</text>
</comment>
<evidence type="ECO:0000313" key="2">
    <source>
        <dbReference type="Proteomes" id="UP000325313"/>
    </source>
</evidence>
<gene>
    <name evidence="1" type="ORF">PGTUg99_036235</name>
</gene>
<name>A0A5B0S5U8_PUCGR</name>
<organism evidence="1 2">
    <name type="scientific">Puccinia graminis f. sp. tritici</name>
    <dbReference type="NCBI Taxonomy" id="56615"/>
    <lineage>
        <taxon>Eukaryota</taxon>
        <taxon>Fungi</taxon>
        <taxon>Dikarya</taxon>
        <taxon>Basidiomycota</taxon>
        <taxon>Pucciniomycotina</taxon>
        <taxon>Pucciniomycetes</taxon>
        <taxon>Pucciniales</taxon>
        <taxon>Pucciniaceae</taxon>
        <taxon>Puccinia</taxon>
    </lineage>
</organism>
<dbReference type="Proteomes" id="UP000325313">
    <property type="component" value="Unassembled WGS sequence"/>
</dbReference>
<accession>A0A5B0S5U8</accession>
<dbReference type="AlphaFoldDB" id="A0A5B0S5U8"/>
<protein>
    <submittedName>
        <fullName evidence="1">Uncharacterized protein</fullName>
    </submittedName>
</protein>
<reference evidence="1 2" key="1">
    <citation type="submission" date="2019-05" db="EMBL/GenBank/DDBJ databases">
        <title>Emergence of the Ug99 lineage of the wheat stem rust pathogen through somatic hybridization.</title>
        <authorList>
            <person name="Li F."/>
            <person name="Upadhyaya N.M."/>
            <person name="Sperschneider J."/>
            <person name="Matny O."/>
            <person name="Nguyen-Phuc H."/>
            <person name="Mago R."/>
            <person name="Raley C."/>
            <person name="Miller M.E."/>
            <person name="Silverstein K.A.T."/>
            <person name="Henningsen E."/>
            <person name="Hirsch C.D."/>
            <person name="Visser B."/>
            <person name="Pretorius Z.A."/>
            <person name="Steffenson B.J."/>
            <person name="Schwessinger B."/>
            <person name="Dodds P.N."/>
            <person name="Figueroa M."/>
        </authorList>
    </citation>
    <scope>NUCLEOTIDE SEQUENCE [LARGE SCALE GENOMIC DNA]</scope>
    <source>
        <strain evidence="1 2">Ug99</strain>
    </source>
</reference>
<evidence type="ECO:0000313" key="1">
    <source>
        <dbReference type="EMBL" id="KAA1132034.1"/>
    </source>
</evidence>
<dbReference type="EMBL" id="VDEP01000102">
    <property type="protein sequence ID" value="KAA1132034.1"/>
    <property type="molecule type" value="Genomic_DNA"/>
</dbReference>
<sequence>MLISSLSSTIIINHNLISLNLKPNLTSRSPSFPLSSILLSSTSIPLSSILLLILFQYCQSSFFNIINPHSLTHSQLILKTINFLKLTLTSIDLVELPLYWITCLIQLVLCPLFHCLSFSVVLNNSIVLLCNKL</sequence>
<proteinExistence type="predicted"/>